<feature type="transmembrane region" description="Helical" evidence="1">
    <location>
        <begin position="47"/>
        <end position="66"/>
    </location>
</feature>
<dbReference type="STRING" id="1798338.A3J56_02665"/>
<evidence type="ECO:0000313" key="2">
    <source>
        <dbReference type="EMBL" id="OGF74184.1"/>
    </source>
</evidence>
<keyword evidence="1" id="KW-1133">Transmembrane helix</keyword>
<gene>
    <name evidence="2" type="ORF">A3J56_02665</name>
</gene>
<organism evidence="2 3">
    <name type="scientific">Candidatus Giovannonibacteria bacterium RIFCSPHIGHO2_02_FULL_46_20</name>
    <dbReference type="NCBI Taxonomy" id="1798338"/>
    <lineage>
        <taxon>Bacteria</taxon>
        <taxon>Candidatus Giovannoniibacteriota</taxon>
    </lineage>
</organism>
<sequence length="103" mass="11422">MFLGGVGWGVVFENFISAPQRGFYILPALMMAMVYAWYPFRLAAANIFTSALCGTVLFIGTGLMLTKGAVPSTAFFLHGAVFVALSELILYGIEKNTYRQYRY</sequence>
<feature type="transmembrane region" description="Helical" evidence="1">
    <location>
        <begin position="22"/>
        <end position="40"/>
    </location>
</feature>
<keyword evidence="1" id="KW-0812">Transmembrane</keyword>
<keyword evidence="1" id="KW-0472">Membrane</keyword>
<evidence type="ECO:0000313" key="3">
    <source>
        <dbReference type="Proteomes" id="UP000178406"/>
    </source>
</evidence>
<proteinExistence type="predicted"/>
<evidence type="ECO:0000256" key="1">
    <source>
        <dbReference type="SAM" id="Phobius"/>
    </source>
</evidence>
<comment type="caution">
    <text evidence="2">The sequence shown here is derived from an EMBL/GenBank/DDBJ whole genome shotgun (WGS) entry which is preliminary data.</text>
</comment>
<reference evidence="2 3" key="1">
    <citation type="journal article" date="2016" name="Nat. Commun.">
        <title>Thousands of microbial genomes shed light on interconnected biogeochemical processes in an aquifer system.</title>
        <authorList>
            <person name="Anantharaman K."/>
            <person name="Brown C.T."/>
            <person name="Hug L.A."/>
            <person name="Sharon I."/>
            <person name="Castelle C.J."/>
            <person name="Probst A.J."/>
            <person name="Thomas B.C."/>
            <person name="Singh A."/>
            <person name="Wilkins M.J."/>
            <person name="Karaoz U."/>
            <person name="Brodie E.L."/>
            <person name="Williams K.H."/>
            <person name="Hubbard S.S."/>
            <person name="Banfield J.F."/>
        </authorList>
    </citation>
    <scope>NUCLEOTIDE SEQUENCE [LARGE SCALE GENOMIC DNA]</scope>
</reference>
<accession>A0A1F5WF21</accession>
<dbReference type="AlphaFoldDB" id="A0A1F5WF21"/>
<feature type="transmembrane region" description="Helical" evidence="1">
    <location>
        <begin position="72"/>
        <end position="93"/>
    </location>
</feature>
<protein>
    <submittedName>
        <fullName evidence="2">Uncharacterized protein</fullName>
    </submittedName>
</protein>
<dbReference type="EMBL" id="MFHQ01000028">
    <property type="protein sequence ID" value="OGF74184.1"/>
    <property type="molecule type" value="Genomic_DNA"/>
</dbReference>
<name>A0A1F5WF21_9BACT</name>
<dbReference type="Proteomes" id="UP000178406">
    <property type="component" value="Unassembled WGS sequence"/>
</dbReference>